<protein>
    <recommendedName>
        <fullName evidence="3">Regulatory protein RecX</fullName>
    </recommendedName>
</protein>
<proteinExistence type="inferred from homology"/>
<sequence>MPDPRRPLPPLNSADLERFALRYVERYATTRAKLAAYLSRKLRERGWDGEKSPDPEGLAERMAGLGYVNDRLYAESKAGAMARRGLGARRVREALRFAGIEEEDAAALIPSIEEAEVSSAIAFAKRKRIGPFGREMAERPLQEKQMAAMIRAGHAPALARAIVRMAPGDDPEATLAPS</sequence>
<evidence type="ECO:0000256" key="4">
    <source>
        <dbReference type="ARBA" id="ARBA00022490"/>
    </source>
</evidence>
<dbReference type="EMBL" id="JACIEH010000005">
    <property type="protein sequence ID" value="MBB4101274.1"/>
    <property type="molecule type" value="Genomic_DNA"/>
</dbReference>
<keyword evidence="4" id="KW-0963">Cytoplasm</keyword>
<gene>
    <name evidence="6" type="ORF">GGR46_004864</name>
</gene>
<organism evidence="6 7">
    <name type="scientific">Sphingomonas kyeonggiensis</name>
    <dbReference type="NCBI Taxonomy" id="1268553"/>
    <lineage>
        <taxon>Bacteria</taxon>
        <taxon>Pseudomonadati</taxon>
        <taxon>Pseudomonadota</taxon>
        <taxon>Alphaproteobacteria</taxon>
        <taxon>Sphingomonadales</taxon>
        <taxon>Sphingomonadaceae</taxon>
        <taxon>Sphingomonas</taxon>
    </lineage>
</organism>
<evidence type="ECO:0000313" key="7">
    <source>
        <dbReference type="Proteomes" id="UP000557392"/>
    </source>
</evidence>
<dbReference type="Proteomes" id="UP000557392">
    <property type="component" value="Unassembled WGS sequence"/>
</dbReference>
<evidence type="ECO:0000256" key="2">
    <source>
        <dbReference type="ARBA" id="ARBA00009695"/>
    </source>
</evidence>
<comment type="caution">
    <text evidence="6">The sequence shown here is derived from an EMBL/GenBank/DDBJ whole genome shotgun (WGS) entry which is preliminary data.</text>
</comment>
<evidence type="ECO:0000259" key="5">
    <source>
        <dbReference type="Pfam" id="PF02631"/>
    </source>
</evidence>
<reference evidence="6 7" key="1">
    <citation type="submission" date="2020-08" db="EMBL/GenBank/DDBJ databases">
        <title>Genomic Encyclopedia of Type Strains, Phase IV (KMG-IV): sequencing the most valuable type-strain genomes for metagenomic binning, comparative biology and taxonomic classification.</title>
        <authorList>
            <person name="Goeker M."/>
        </authorList>
    </citation>
    <scope>NUCLEOTIDE SEQUENCE [LARGE SCALE GENOMIC DNA]</scope>
    <source>
        <strain evidence="6 7">DSM 101806</strain>
    </source>
</reference>
<dbReference type="RefSeq" id="WP_184000617.1">
    <property type="nucleotide sequence ID" value="NZ_JACIEH010000005.1"/>
</dbReference>
<dbReference type="Pfam" id="PF02631">
    <property type="entry name" value="RecX_HTH2"/>
    <property type="match status" value="1"/>
</dbReference>
<dbReference type="InterPro" id="IPR053924">
    <property type="entry name" value="RecX_HTH_2nd"/>
</dbReference>
<accession>A0A7W6P024</accession>
<evidence type="ECO:0000256" key="1">
    <source>
        <dbReference type="ARBA" id="ARBA00004496"/>
    </source>
</evidence>
<keyword evidence="7" id="KW-1185">Reference proteome</keyword>
<dbReference type="GO" id="GO:0005737">
    <property type="term" value="C:cytoplasm"/>
    <property type="evidence" value="ECO:0007669"/>
    <property type="project" value="UniProtKB-SubCell"/>
</dbReference>
<comment type="subcellular location">
    <subcellularLocation>
        <location evidence="1">Cytoplasm</location>
    </subcellularLocation>
</comment>
<name>A0A7W6P024_9SPHN</name>
<feature type="domain" description="RecX second three-helical" evidence="5">
    <location>
        <begin position="69"/>
        <end position="107"/>
    </location>
</feature>
<dbReference type="AlphaFoldDB" id="A0A7W6P024"/>
<evidence type="ECO:0000256" key="3">
    <source>
        <dbReference type="ARBA" id="ARBA00018111"/>
    </source>
</evidence>
<comment type="similarity">
    <text evidence="2">Belongs to the RecX family.</text>
</comment>
<evidence type="ECO:0000313" key="6">
    <source>
        <dbReference type="EMBL" id="MBB4101274.1"/>
    </source>
</evidence>